<dbReference type="InterPro" id="IPR006527">
    <property type="entry name" value="F-box-assoc_dom_typ1"/>
</dbReference>
<accession>A0AAP0S059</accession>
<protein>
    <recommendedName>
        <fullName evidence="1">F-box associated beta-propeller type 1 domain-containing protein</fullName>
    </recommendedName>
</protein>
<dbReference type="EMBL" id="JBBPBK010000003">
    <property type="protein sequence ID" value="KAK9288177.1"/>
    <property type="molecule type" value="Genomic_DNA"/>
</dbReference>
<reference evidence="2 3" key="1">
    <citation type="journal article" date="2024" name="Plant J.">
        <title>Genome sequences and population genomics reveal climatic adaptation and genomic divergence between two closely related sweetgum species.</title>
        <authorList>
            <person name="Xu W.Q."/>
            <person name="Ren C.Q."/>
            <person name="Zhang X.Y."/>
            <person name="Comes H.P."/>
            <person name="Liu X.H."/>
            <person name="Li Y.G."/>
            <person name="Kettle C.J."/>
            <person name="Jalonen R."/>
            <person name="Gaisberger H."/>
            <person name="Ma Y.Z."/>
            <person name="Qiu Y.X."/>
        </authorList>
    </citation>
    <scope>NUCLEOTIDE SEQUENCE [LARGE SCALE GENOMIC DNA]</scope>
    <source>
        <strain evidence="2">Hangzhou</strain>
    </source>
</reference>
<dbReference type="Pfam" id="PF07734">
    <property type="entry name" value="FBA_1"/>
    <property type="match status" value="1"/>
</dbReference>
<comment type="caution">
    <text evidence="2">The sequence shown here is derived from an EMBL/GenBank/DDBJ whole genome shotgun (WGS) entry which is preliminary data.</text>
</comment>
<evidence type="ECO:0000313" key="3">
    <source>
        <dbReference type="Proteomes" id="UP001415857"/>
    </source>
</evidence>
<dbReference type="AlphaFoldDB" id="A0AAP0S059"/>
<evidence type="ECO:0000259" key="1">
    <source>
        <dbReference type="Pfam" id="PF07734"/>
    </source>
</evidence>
<name>A0AAP0S059_LIQFO</name>
<proteinExistence type="predicted"/>
<gene>
    <name evidence="2" type="ORF">L1049_016626</name>
</gene>
<evidence type="ECO:0000313" key="2">
    <source>
        <dbReference type="EMBL" id="KAK9288177.1"/>
    </source>
</evidence>
<organism evidence="2 3">
    <name type="scientific">Liquidambar formosana</name>
    <name type="common">Formosan gum</name>
    <dbReference type="NCBI Taxonomy" id="63359"/>
    <lineage>
        <taxon>Eukaryota</taxon>
        <taxon>Viridiplantae</taxon>
        <taxon>Streptophyta</taxon>
        <taxon>Embryophyta</taxon>
        <taxon>Tracheophyta</taxon>
        <taxon>Spermatophyta</taxon>
        <taxon>Magnoliopsida</taxon>
        <taxon>eudicotyledons</taxon>
        <taxon>Gunneridae</taxon>
        <taxon>Pentapetalae</taxon>
        <taxon>Saxifragales</taxon>
        <taxon>Altingiaceae</taxon>
        <taxon>Liquidambar</taxon>
    </lineage>
</organism>
<keyword evidence="3" id="KW-1185">Reference proteome</keyword>
<feature type="domain" description="F-box associated beta-propeller type 1" evidence="1">
    <location>
        <begin position="16"/>
        <end position="178"/>
    </location>
</feature>
<sequence>MPLCIPHWHGHGKFTDGFLHWEVSREGIGEDARAISKFIISFDLVAEKFQELLPLPPYHDDETGNKKFASFRTFTILGGFPSIVWHDSLIYVVEVWVMKEFGCKDSWIKLLTSECQRPHPASMYQLLPLCFLKNNEILMGWSGIKLVIYNMIEETFRTLKVPYFWFPYRMVLYGESLVSPNCNGKKKKMKNREERYLMDSHSGWDL</sequence>
<dbReference type="Proteomes" id="UP001415857">
    <property type="component" value="Unassembled WGS sequence"/>
</dbReference>